<evidence type="ECO:0000313" key="2">
    <source>
        <dbReference type="Proteomes" id="UP000548423"/>
    </source>
</evidence>
<reference evidence="2" key="2">
    <citation type="submission" date="2020-08" db="EMBL/GenBank/DDBJ databases">
        <title>The Agave Microbiome: Exploring the role of microbial communities in plant adaptations to desert environments.</title>
        <authorList>
            <person name="Partida-Martinez L.P."/>
        </authorList>
    </citation>
    <scope>NUCLEOTIDE SEQUENCE [LARGE SCALE GENOMIC DNA]</scope>
    <source>
        <strain evidence="2">AT2.8</strain>
    </source>
</reference>
<keyword evidence="1" id="KW-0808">Transferase</keyword>
<dbReference type="InterPro" id="IPR006901">
    <property type="entry name" value="TrmK"/>
</dbReference>
<dbReference type="AlphaFoldDB" id="A0A852TCP1"/>
<accession>A0A852TCP1</accession>
<dbReference type="EMBL" id="JACCBX010000003">
    <property type="protein sequence ID" value="NYE05064.1"/>
    <property type="molecule type" value="Genomic_DNA"/>
</dbReference>
<keyword evidence="1" id="KW-0489">Methyltransferase</keyword>
<gene>
    <name evidence="1" type="ORF">F4694_001813</name>
</gene>
<dbReference type="InterPro" id="IPR029063">
    <property type="entry name" value="SAM-dependent_MTases_sf"/>
</dbReference>
<sequence>MNDLNTDKLSVRLETVAKYVPLDSRIADIGSDHAYLPSYLAKNGRISYGIAGEVAKGPYQSAEKNVMAEGLTEVISVRMGDGLEVIQPGEADCITIAGMGGSLIASILENGKEKLASVRRLVLQPNINAIAIRQWLVDNDWELIGEEILEEDNKIYEILVAEKGDPLKPYRDVPIETGLLVGPFLLQGKEQTFKKKWFLEMKNWKRIYEQLESAAPSVETEQKKQEVVKKISLVEEVLDNEESQWSSNHSTF</sequence>
<organism evidence="1 2">
    <name type="scientific">Neobacillus niacini</name>
    <dbReference type="NCBI Taxonomy" id="86668"/>
    <lineage>
        <taxon>Bacteria</taxon>
        <taxon>Bacillati</taxon>
        <taxon>Bacillota</taxon>
        <taxon>Bacilli</taxon>
        <taxon>Bacillales</taxon>
        <taxon>Bacillaceae</taxon>
        <taxon>Neobacillus</taxon>
    </lineage>
</organism>
<dbReference type="Gene3D" id="1.10.287.1890">
    <property type="match status" value="1"/>
</dbReference>
<reference evidence="2" key="1">
    <citation type="submission" date="2020-07" db="EMBL/GenBank/DDBJ databases">
        <authorList>
            <person name="Partida-Martinez L."/>
            <person name="Huntemann M."/>
            <person name="Clum A."/>
            <person name="Wang J."/>
            <person name="Palaniappan K."/>
            <person name="Ritter S."/>
            <person name="Chen I.-M."/>
            <person name="Stamatis D."/>
            <person name="Reddy T."/>
            <person name="O'Malley R."/>
            <person name="Daum C."/>
            <person name="Shapiro N."/>
            <person name="Ivanova N."/>
            <person name="Kyrpides N."/>
            <person name="Woyke T."/>
        </authorList>
    </citation>
    <scope>NUCLEOTIDE SEQUENCE [LARGE SCALE GENOMIC DNA]</scope>
    <source>
        <strain evidence="2">AT2.8</strain>
    </source>
</reference>
<dbReference type="Proteomes" id="UP000548423">
    <property type="component" value="Unassembled WGS sequence"/>
</dbReference>
<dbReference type="PANTHER" id="PTHR38451">
    <property type="entry name" value="TRNA (ADENINE(22)-N(1))-METHYLTRANSFERASE"/>
    <property type="match status" value="1"/>
</dbReference>
<name>A0A852TCP1_9BACI</name>
<dbReference type="Pfam" id="PF04816">
    <property type="entry name" value="TrmK"/>
    <property type="match status" value="1"/>
</dbReference>
<dbReference type="PIRSF" id="PIRSF018637">
    <property type="entry name" value="TrmK"/>
    <property type="match status" value="1"/>
</dbReference>
<proteinExistence type="predicted"/>
<comment type="caution">
    <text evidence="1">The sequence shown here is derived from an EMBL/GenBank/DDBJ whole genome shotgun (WGS) entry which is preliminary data.</text>
</comment>
<dbReference type="GO" id="GO:0160105">
    <property type="term" value="F:tRNA (adenine(22)-N1)-methyltransferase activity"/>
    <property type="evidence" value="ECO:0007669"/>
    <property type="project" value="UniProtKB-EC"/>
</dbReference>
<dbReference type="EC" id="2.1.1.217" evidence="1"/>
<dbReference type="SUPFAM" id="SSF53335">
    <property type="entry name" value="S-adenosyl-L-methionine-dependent methyltransferases"/>
    <property type="match status" value="1"/>
</dbReference>
<protein>
    <submittedName>
        <fullName evidence="1">tRNA (Adenine22-N1)-methyltransferase</fullName>
        <ecNumber evidence="1">2.1.1.217</ecNumber>
    </submittedName>
</protein>
<dbReference type="Gene3D" id="3.40.50.150">
    <property type="entry name" value="Vaccinia Virus protein VP39"/>
    <property type="match status" value="1"/>
</dbReference>
<evidence type="ECO:0000313" key="1">
    <source>
        <dbReference type="EMBL" id="NYE05064.1"/>
    </source>
</evidence>
<dbReference type="PANTHER" id="PTHR38451:SF1">
    <property type="entry name" value="TRNA (ADENINE(22)-N(1))-METHYLTRANSFERASE"/>
    <property type="match status" value="1"/>
</dbReference>
<dbReference type="GO" id="GO:0032259">
    <property type="term" value="P:methylation"/>
    <property type="evidence" value="ECO:0007669"/>
    <property type="project" value="UniProtKB-KW"/>
</dbReference>